<comment type="caution">
    <text evidence="2">The sequence shown here is derived from an EMBL/GenBank/DDBJ whole genome shotgun (WGS) entry which is preliminary data.</text>
</comment>
<feature type="compositionally biased region" description="Polar residues" evidence="1">
    <location>
        <begin position="145"/>
        <end position="156"/>
    </location>
</feature>
<dbReference type="EMBL" id="CAJHJG010001803">
    <property type="protein sequence ID" value="CAD6914862.1"/>
    <property type="molecule type" value="Genomic_DNA"/>
</dbReference>
<feature type="region of interest" description="Disordered" evidence="1">
    <location>
        <begin position="128"/>
        <end position="160"/>
    </location>
</feature>
<accession>A0ABN7INW0</accession>
<reference evidence="2" key="1">
    <citation type="submission" date="2020-10" db="EMBL/GenBank/DDBJ databases">
        <authorList>
            <person name="Sedaghatjoo S."/>
        </authorList>
    </citation>
    <scope>NUCLEOTIDE SEQUENCE</scope>
    <source>
        <strain evidence="2">AZH3</strain>
    </source>
</reference>
<sequence>MATERDMELDPLSSPLFPPHPDHALLEFPFSQPPSQIATARIRSQLQTGPLQSSSSRASVLEPPAPFAAQTAYMPSQQSRPLAYEDDDQPLPDAVWTQPQTTSYTAVSLSGSEDPSANRVASDAGIVPQPYTIPANHDPADRTESNTATTHPSPSSLRRDDVLSSAAALVSLAQLPSTSLAQSPTRPFSPAPRSTEPHYWVYRRALTNTPAHFYLGPLEPSRVLDLLSSPELSKHARLGLTSTGGGYLKYFHFLGHSTIPTLRQRPKKPTNSATTTTGEASTPTATISAQPSAPAAITAIEEREWWQCRCCHGDFHVPPNHVTNLGAHLYGTSKSRGCLELREANPAEPVLPPARDVQGKIIRIRPDTPTPAARALRGPRKKKDAVASSVRFTSSTLHLGQPVR</sequence>
<proteinExistence type="predicted"/>
<protein>
    <submittedName>
        <fullName evidence="2">Uncharacterized protein</fullName>
    </submittedName>
</protein>
<evidence type="ECO:0000256" key="1">
    <source>
        <dbReference type="SAM" id="MobiDB-lite"/>
    </source>
</evidence>
<organism evidence="2 3">
    <name type="scientific">Tilletia caries</name>
    <name type="common">wheat bunt fungus</name>
    <dbReference type="NCBI Taxonomy" id="13290"/>
    <lineage>
        <taxon>Eukaryota</taxon>
        <taxon>Fungi</taxon>
        <taxon>Dikarya</taxon>
        <taxon>Basidiomycota</taxon>
        <taxon>Ustilaginomycotina</taxon>
        <taxon>Exobasidiomycetes</taxon>
        <taxon>Tilletiales</taxon>
        <taxon>Tilletiaceae</taxon>
        <taxon>Tilletia</taxon>
    </lineage>
</organism>
<gene>
    <name evidence="2" type="ORF">JKIAZH3_G2494</name>
</gene>
<evidence type="ECO:0000313" key="2">
    <source>
        <dbReference type="EMBL" id="CAD6914862.1"/>
    </source>
</evidence>
<name>A0ABN7INW0_9BASI</name>
<feature type="region of interest" description="Disordered" evidence="1">
    <location>
        <begin position="261"/>
        <end position="292"/>
    </location>
</feature>
<evidence type="ECO:0000313" key="3">
    <source>
        <dbReference type="Proteomes" id="UP000836402"/>
    </source>
</evidence>
<feature type="region of interest" description="Disordered" evidence="1">
    <location>
        <begin position="369"/>
        <end position="389"/>
    </location>
</feature>
<dbReference type="Proteomes" id="UP000836402">
    <property type="component" value="Unassembled WGS sequence"/>
</dbReference>
<feature type="region of interest" description="Disordered" evidence="1">
    <location>
        <begin position="74"/>
        <end position="98"/>
    </location>
</feature>
<keyword evidence="3" id="KW-1185">Reference proteome</keyword>
<feature type="compositionally biased region" description="Low complexity" evidence="1">
    <location>
        <begin position="269"/>
        <end position="286"/>
    </location>
</feature>
<feature type="region of interest" description="Disordered" evidence="1">
    <location>
        <begin position="1"/>
        <end position="24"/>
    </location>
</feature>